<organism evidence="1 2">
    <name type="scientific">Gossypium arboreum</name>
    <name type="common">Tree cotton</name>
    <name type="synonym">Gossypium nanking</name>
    <dbReference type="NCBI Taxonomy" id="29729"/>
    <lineage>
        <taxon>Eukaryota</taxon>
        <taxon>Viridiplantae</taxon>
        <taxon>Streptophyta</taxon>
        <taxon>Embryophyta</taxon>
        <taxon>Tracheophyta</taxon>
        <taxon>Spermatophyta</taxon>
        <taxon>Magnoliopsida</taxon>
        <taxon>eudicotyledons</taxon>
        <taxon>Gunneridae</taxon>
        <taxon>Pentapetalae</taxon>
        <taxon>rosids</taxon>
        <taxon>malvids</taxon>
        <taxon>Malvales</taxon>
        <taxon>Malvaceae</taxon>
        <taxon>Malvoideae</taxon>
        <taxon>Gossypium</taxon>
    </lineage>
</organism>
<accession>A0A0B0P1E9</accession>
<sequence length="29" mass="3442">MISNLCELQSTIKQGKIKWSKHYMLSKFV</sequence>
<dbReference type="AlphaFoldDB" id="A0A0B0P1E9"/>
<protein>
    <submittedName>
        <fullName evidence="1">Uncharacterized protein</fullName>
    </submittedName>
</protein>
<reference evidence="2" key="1">
    <citation type="submission" date="2014-09" db="EMBL/GenBank/DDBJ databases">
        <authorList>
            <person name="Mudge J."/>
            <person name="Ramaraj T."/>
            <person name="Lindquist I.E."/>
            <person name="Bharti A.K."/>
            <person name="Sundararajan A."/>
            <person name="Cameron C.T."/>
            <person name="Woodward J.E."/>
            <person name="May G.D."/>
            <person name="Brubaker C."/>
            <person name="Broadhvest J."/>
            <person name="Wilkins T.A."/>
        </authorList>
    </citation>
    <scope>NUCLEOTIDE SEQUENCE</scope>
    <source>
        <strain evidence="2">cv. AKA8401</strain>
    </source>
</reference>
<evidence type="ECO:0000313" key="1">
    <source>
        <dbReference type="EMBL" id="KHG18860.1"/>
    </source>
</evidence>
<gene>
    <name evidence="1" type="ORF">F383_24304</name>
</gene>
<proteinExistence type="predicted"/>
<name>A0A0B0P1E9_GOSAR</name>
<dbReference type="Proteomes" id="UP000032142">
    <property type="component" value="Unassembled WGS sequence"/>
</dbReference>
<keyword evidence="2" id="KW-1185">Reference proteome</keyword>
<dbReference type="EMBL" id="KN411561">
    <property type="protein sequence ID" value="KHG18860.1"/>
    <property type="molecule type" value="Genomic_DNA"/>
</dbReference>
<evidence type="ECO:0000313" key="2">
    <source>
        <dbReference type="Proteomes" id="UP000032142"/>
    </source>
</evidence>